<keyword evidence="10" id="KW-0408">Iron</keyword>
<evidence type="ECO:0000313" key="15">
    <source>
        <dbReference type="Proteomes" id="UP000286947"/>
    </source>
</evidence>
<gene>
    <name evidence="14" type="primary">nrfH</name>
    <name evidence="14" type="ORF">CUZ56_02652</name>
</gene>
<evidence type="ECO:0000256" key="9">
    <source>
        <dbReference type="ARBA" id="ARBA00022989"/>
    </source>
</evidence>
<dbReference type="GO" id="GO:0009061">
    <property type="term" value="P:anaerobic respiration"/>
    <property type="evidence" value="ECO:0007669"/>
    <property type="project" value="TreeGrafter"/>
</dbReference>
<evidence type="ECO:0000256" key="4">
    <source>
        <dbReference type="ARBA" id="ARBA00022475"/>
    </source>
</evidence>
<proteinExistence type="inferred from homology"/>
<keyword evidence="11 12" id="KW-0472">Membrane</keyword>
<evidence type="ECO:0000256" key="5">
    <source>
        <dbReference type="ARBA" id="ARBA00022617"/>
    </source>
</evidence>
<evidence type="ECO:0000256" key="8">
    <source>
        <dbReference type="ARBA" id="ARBA00022982"/>
    </source>
</evidence>
<reference evidence="14 15" key="1">
    <citation type="submission" date="2018-01" db="EMBL/GenBank/DDBJ databases">
        <title>Saezia sanguinis gen. nov., sp. nov., in the order Burkholderiales isolated from human blood.</title>
        <authorList>
            <person name="Medina-Pascual M.J."/>
            <person name="Valdezate S."/>
            <person name="Monzon S."/>
            <person name="Cuesta I."/>
            <person name="Carrasco G."/>
            <person name="Villalon P."/>
            <person name="Saez-Nieto J.A."/>
        </authorList>
    </citation>
    <scope>NUCLEOTIDE SEQUENCE [LARGE SCALE GENOMIC DNA]</scope>
    <source>
        <strain evidence="14 15">CNM695-12</strain>
    </source>
</reference>
<evidence type="ECO:0000256" key="7">
    <source>
        <dbReference type="ARBA" id="ARBA00022723"/>
    </source>
</evidence>
<evidence type="ECO:0000313" key="14">
    <source>
        <dbReference type="EMBL" id="RUS65807.1"/>
    </source>
</evidence>
<evidence type="ECO:0000256" key="10">
    <source>
        <dbReference type="ARBA" id="ARBA00023004"/>
    </source>
</evidence>
<sequence>MKRFLSRLPDKLIVPLFVVLGILAGLGGYTLYMSRAHTYLSDDPAACVNCHVMAPYYQSWSRSSHAVWTNCNDCHSPNNNVISKYTFKAADGLYHAAIYTFGAEPQVIRPRAGSYSVIMDNCVRCHTQLNTEFVKTGTISYSDVEHGQGKACWDCHRQVPHTNISNLASAPNAITPLPASPVPDWLKEAMK</sequence>
<dbReference type="InterPro" id="IPR005126">
    <property type="entry name" value="NapC/NirT_cyt_c_N"/>
</dbReference>
<dbReference type="InterPro" id="IPR036280">
    <property type="entry name" value="Multihaem_cyt_sf"/>
</dbReference>
<evidence type="ECO:0000256" key="3">
    <source>
        <dbReference type="ARBA" id="ARBA00022448"/>
    </source>
</evidence>
<comment type="subcellular location">
    <subcellularLocation>
        <location evidence="1">Cell membrane</location>
    </subcellularLocation>
</comment>
<accession>A0A433SAN3</accession>
<dbReference type="AlphaFoldDB" id="A0A433SAN3"/>
<evidence type="ECO:0000259" key="13">
    <source>
        <dbReference type="Pfam" id="PF03264"/>
    </source>
</evidence>
<keyword evidence="6 12" id="KW-0812">Transmembrane</keyword>
<keyword evidence="5" id="KW-0349">Heme</keyword>
<dbReference type="GO" id="GO:0009055">
    <property type="term" value="F:electron transfer activity"/>
    <property type="evidence" value="ECO:0007669"/>
    <property type="project" value="TreeGrafter"/>
</dbReference>
<dbReference type="PANTHER" id="PTHR30333">
    <property type="entry name" value="CYTOCHROME C-TYPE PROTEIN"/>
    <property type="match status" value="1"/>
</dbReference>
<dbReference type="GO" id="GO:0022900">
    <property type="term" value="P:electron transport chain"/>
    <property type="evidence" value="ECO:0007669"/>
    <property type="project" value="InterPro"/>
</dbReference>
<dbReference type="NCBIfam" id="TIGR03153">
    <property type="entry name" value="cytochr_NrfH"/>
    <property type="match status" value="1"/>
</dbReference>
<dbReference type="Pfam" id="PF03264">
    <property type="entry name" value="Cytochrom_NNT"/>
    <property type="match status" value="1"/>
</dbReference>
<dbReference type="SUPFAM" id="SSF48695">
    <property type="entry name" value="Multiheme cytochromes"/>
    <property type="match status" value="1"/>
</dbReference>
<evidence type="ECO:0000256" key="2">
    <source>
        <dbReference type="ARBA" id="ARBA00007395"/>
    </source>
</evidence>
<dbReference type="RefSeq" id="WP_126980815.1">
    <property type="nucleotide sequence ID" value="NZ_CAWUGC010000003.1"/>
</dbReference>
<keyword evidence="4" id="KW-1003">Cell membrane</keyword>
<dbReference type="OrthoDB" id="9814800at2"/>
<keyword evidence="9 12" id="KW-1133">Transmembrane helix</keyword>
<name>A0A433SAN3_9BURK</name>
<dbReference type="Gene3D" id="1.10.3820.10">
    <property type="entry name" value="Di-heme elbow motif domain"/>
    <property type="match status" value="1"/>
</dbReference>
<dbReference type="EMBL" id="PQSP01000009">
    <property type="protein sequence ID" value="RUS65807.1"/>
    <property type="molecule type" value="Genomic_DNA"/>
</dbReference>
<protein>
    <submittedName>
        <fullName evidence="14">Cytochrome c-type protein NrfH</fullName>
    </submittedName>
</protein>
<dbReference type="InterPro" id="IPR038266">
    <property type="entry name" value="NapC/NirT_cytc_sf"/>
</dbReference>
<keyword evidence="8" id="KW-0249">Electron transport</keyword>
<dbReference type="InterPro" id="IPR017571">
    <property type="entry name" value="NrfH"/>
</dbReference>
<evidence type="ECO:0000256" key="12">
    <source>
        <dbReference type="SAM" id="Phobius"/>
    </source>
</evidence>
<keyword evidence="3" id="KW-0813">Transport</keyword>
<comment type="similarity">
    <text evidence="2">Belongs to the NapC/NirT/NrfH family.</text>
</comment>
<organism evidence="14 15">
    <name type="scientific">Saezia sanguinis</name>
    <dbReference type="NCBI Taxonomy" id="1965230"/>
    <lineage>
        <taxon>Bacteria</taxon>
        <taxon>Pseudomonadati</taxon>
        <taxon>Pseudomonadota</taxon>
        <taxon>Betaproteobacteria</taxon>
        <taxon>Burkholderiales</taxon>
        <taxon>Saeziaceae</taxon>
        <taxon>Saezia</taxon>
    </lineage>
</organism>
<keyword evidence="15" id="KW-1185">Reference proteome</keyword>
<dbReference type="GO" id="GO:0005886">
    <property type="term" value="C:plasma membrane"/>
    <property type="evidence" value="ECO:0007669"/>
    <property type="project" value="UniProtKB-SubCell"/>
</dbReference>
<evidence type="ECO:0000256" key="6">
    <source>
        <dbReference type="ARBA" id="ARBA00022692"/>
    </source>
</evidence>
<dbReference type="InterPro" id="IPR051174">
    <property type="entry name" value="Cytochrome_c-type_ET"/>
</dbReference>
<evidence type="ECO:0000256" key="1">
    <source>
        <dbReference type="ARBA" id="ARBA00004236"/>
    </source>
</evidence>
<dbReference type="PANTHER" id="PTHR30333:SF1">
    <property type="entry name" value="CYTOCHROME C-TYPE PROTEIN NAPC"/>
    <property type="match status" value="1"/>
</dbReference>
<evidence type="ECO:0000256" key="11">
    <source>
        <dbReference type="ARBA" id="ARBA00023136"/>
    </source>
</evidence>
<feature type="domain" description="NapC/NirT cytochrome c N-terminal" evidence="13">
    <location>
        <begin position="16"/>
        <end position="163"/>
    </location>
</feature>
<feature type="transmembrane region" description="Helical" evidence="12">
    <location>
        <begin position="12"/>
        <end position="32"/>
    </location>
</feature>
<dbReference type="Proteomes" id="UP000286947">
    <property type="component" value="Unassembled WGS sequence"/>
</dbReference>
<dbReference type="GO" id="GO:0046872">
    <property type="term" value="F:metal ion binding"/>
    <property type="evidence" value="ECO:0007669"/>
    <property type="project" value="UniProtKB-KW"/>
</dbReference>
<keyword evidence="7" id="KW-0479">Metal-binding</keyword>
<comment type="caution">
    <text evidence="14">The sequence shown here is derived from an EMBL/GenBank/DDBJ whole genome shotgun (WGS) entry which is preliminary data.</text>
</comment>